<dbReference type="PROSITE" id="PS51191">
    <property type="entry name" value="FEMABX"/>
    <property type="match status" value="1"/>
</dbReference>
<name>A0ABS7APN6_9CLOT</name>
<accession>A0ABS7APN6</accession>
<sequence length="340" mass="40490">MIEFLDTSSNKWNRYINKLSPQFRDIYFTSEYYKLYEANGNSFGKLFIYKDKDNLAIYPFLINTINGYELDNSYYDIETAYGYGGPIVNTSDINFVRKFERIFKEYCFQNNIIAEFIRFHPFLNNHNLFRDNIKVVHNRTTTYINLDKSIEEIWKNDITSKNRNVIRKAQKLGLTVNFDSNLEQFKNVYKITMDKVKASPKYYFSEEYFNNLTKLDNVCISVNLGDLTIASSIFLKGYTNFHYHLSGSLKEYLKYSPNNFLLWTAIKYAKNNKFHKFHFGGGLTDNINDNLYKFKKSFCKNTADFYIGKRVHNKEVYDYLINKWENINGKKAELFLQYKM</sequence>
<evidence type="ECO:0000259" key="7">
    <source>
        <dbReference type="Pfam" id="PF13480"/>
    </source>
</evidence>
<dbReference type="RefSeq" id="WP_219778529.1">
    <property type="nucleotide sequence ID" value="NZ_JAHXPT010000003.1"/>
</dbReference>
<reference evidence="8 9" key="1">
    <citation type="submission" date="2021-07" db="EMBL/GenBank/DDBJ databases">
        <title>Clostridium weizhouense sp. nov., an anaerobic bacterium isolated from activated sludge of Petroleum wastewater.</title>
        <authorList>
            <person name="Li Q."/>
        </authorList>
    </citation>
    <scope>NUCLEOTIDE SEQUENCE [LARGE SCALE GENOMIC DNA]</scope>
    <source>
        <strain evidence="8 9">YB-6</strain>
    </source>
</reference>
<dbReference type="PANTHER" id="PTHR36174">
    <property type="entry name" value="LIPID II:GLYCINE GLYCYLTRANSFERASE"/>
    <property type="match status" value="1"/>
</dbReference>
<proteinExistence type="inferred from homology"/>
<organism evidence="8 9">
    <name type="scientific">Clostridium weizhouense</name>
    <dbReference type="NCBI Taxonomy" id="2859781"/>
    <lineage>
        <taxon>Bacteria</taxon>
        <taxon>Bacillati</taxon>
        <taxon>Bacillota</taxon>
        <taxon>Clostridia</taxon>
        <taxon>Eubacteriales</taxon>
        <taxon>Clostridiaceae</taxon>
        <taxon>Clostridium</taxon>
    </lineage>
</organism>
<dbReference type="SUPFAM" id="SSF55729">
    <property type="entry name" value="Acyl-CoA N-acyltransferases (Nat)"/>
    <property type="match status" value="1"/>
</dbReference>
<evidence type="ECO:0000256" key="5">
    <source>
        <dbReference type="ARBA" id="ARBA00023315"/>
    </source>
</evidence>
<keyword evidence="4" id="KW-0573">Peptidoglycan synthesis</keyword>
<dbReference type="Pfam" id="PF13480">
    <property type="entry name" value="Acetyltransf_6"/>
    <property type="match status" value="1"/>
</dbReference>
<dbReference type="InterPro" id="IPR016181">
    <property type="entry name" value="Acyl_CoA_acyltransferase"/>
</dbReference>
<keyword evidence="5" id="KW-0012">Acyltransferase</keyword>
<dbReference type="PANTHER" id="PTHR36174:SF1">
    <property type="entry name" value="LIPID II:GLYCINE GLYCYLTRANSFERASE"/>
    <property type="match status" value="1"/>
</dbReference>
<keyword evidence="9" id="KW-1185">Reference proteome</keyword>
<dbReference type="Proteomes" id="UP001519921">
    <property type="component" value="Unassembled WGS sequence"/>
</dbReference>
<dbReference type="InterPro" id="IPR050644">
    <property type="entry name" value="PG_Glycine_Bridge_Synth"/>
</dbReference>
<gene>
    <name evidence="8" type="ORF">KYD98_05150</name>
</gene>
<evidence type="ECO:0000256" key="4">
    <source>
        <dbReference type="ARBA" id="ARBA00022984"/>
    </source>
</evidence>
<feature type="domain" description="BioF2-like acetyltransferase" evidence="7">
    <location>
        <begin position="163"/>
        <end position="283"/>
    </location>
</feature>
<evidence type="ECO:0000256" key="6">
    <source>
        <dbReference type="ARBA" id="ARBA00023316"/>
    </source>
</evidence>
<dbReference type="InterPro" id="IPR003447">
    <property type="entry name" value="FEMABX"/>
</dbReference>
<evidence type="ECO:0000256" key="2">
    <source>
        <dbReference type="ARBA" id="ARBA00022679"/>
    </source>
</evidence>
<keyword evidence="6" id="KW-0961">Cell wall biogenesis/degradation</keyword>
<comment type="caution">
    <text evidence="8">The sequence shown here is derived from an EMBL/GenBank/DDBJ whole genome shotgun (WGS) entry which is preliminary data.</text>
</comment>
<evidence type="ECO:0000256" key="1">
    <source>
        <dbReference type="ARBA" id="ARBA00009943"/>
    </source>
</evidence>
<evidence type="ECO:0000313" key="9">
    <source>
        <dbReference type="Proteomes" id="UP001519921"/>
    </source>
</evidence>
<dbReference type="Gene3D" id="3.40.630.30">
    <property type="match status" value="1"/>
</dbReference>
<evidence type="ECO:0000256" key="3">
    <source>
        <dbReference type="ARBA" id="ARBA00022960"/>
    </source>
</evidence>
<dbReference type="InterPro" id="IPR038740">
    <property type="entry name" value="BioF2-like_GNAT_dom"/>
</dbReference>
<comment type="similarity">
    <text evidence="1">Belongs to the FemABX family.</text>
</comment>
<evidence type="ECO:0000313" key="8">
    <source>
        <dbReference type="EMBL" id="MBW6409470.1"/>
    </source>
</evidence>
<dbReference type="EMBL" id="JAHXPT010000003">
    <property type="protein sequence ID" value="MBW6409470.1"/>
    <property type="molecule type" value="Genomic_DNA"/>
</dbReference>
<keyword evidence="2" id="KW-0808">Transferase</keyword>
<keyword evidence="3" id="KW-0133">Cell shape</keyword>
<protein>
    <submittedName>
        <fullName evidence="8">GNAT family N-acetyltransferase</fullName>
    </submittedName>
</protein>